<evidence type="ECO:0000313" key="12">
    <source>
        <dbReference type="Proteomes" id="UP000050961"/>
    </source>
</evidence>
<evidence type="ECO:0000256" key="4">
    <source>
        <dbReference type="ARBA" id="ARBA00022692"/>
    </source>
</evidence>
<dbReference type="PANTHER" id="PTHR11562:SF17">
    <property type="entry name" value="RE54080P-RELATED"/>
    <property type="match status" value="1"/>
</dbReference>
<evidence type="ECO:0000256" key="2">
    <source>
        <dbReference type="ARBA" id="ARBA00008873"/>
    </source>
</evidence>
<dbReference type="PATRIC" id="fig|1423806.3.peg.967"/>
<evidence type="ECO:0000259" key="9">
    <source>
        <dbReference type="Pfam" id="PF01545"/>
    </source>
</evidence>
<evidence type="ECO:0000256" key="1">
    <source>
        <dbReference type="ARBA" id="ARBA00004141"/>
    </source>
</evidence>
<evidence type="ECO:0000256" key="7">
    <source>
        <dbReference type="ARBA" id="ARBA00023136"/>
    </source>
</evidence>
<feature type="transmembrane region" description="Helical" evidence="8">
    <location>
        <begin position="42"/>
        <end position="58"/>
    </location>
</feature>
<dbReference type="NCBIfam" id="TIGR01297">
    <property type="entry name" value="CDF"/>
    <property type="match status" value="1"/>
</dbReference>
<proteinExistence type="inferred from homology"/>
<sequence>MEEHSLKTGSRFFLVTLLNVMITLFELVGGLLSGSLSLLSDAFHNFGDAFSIILSYAANRIGKRAPTVKNTYGFRRAEILAALLNSILLIAISAFLMLEALRRFMHPEEVHGGIMLVVAVVSFTANLFSTILLNNDSKHNLNIRATYLHLLSDALASIGVIISAALILLFKINWVDPLMTLLVSLYIIYESWPIVHKTFAILMEASPQLDFENIKTDLLTIPEITGVHHLHAWLIDENELVLSVHVNMADLPLSQTECVYLKIENILKQNYNVSHVTIQAECNRGRGTKLLLDKEKDFHNN</sequence>
<dbReference type="InterPro" id="IPR027470">
    <property type="entry name" value="Cation_efflux_CTD"/>
</dbReference>
<dbReference type="Proteomes" id="UP000050961">
    <property type="component" value="Unassembled WGS sequence"/>
</dbReference>
<organism evidence="11 12">
    <name type="scientific">Liquorilactobacillus sucicola DSM 21376 = JCM 15457</name>
    <dbReference type="NCBI Taxonomy" id="1423806"/>
    <lineage>
        <taxon>Bacteria</taxon>
        <taxon>Bacillati</taxon>
        <taxon>Bacillota</taxon>
        <taxon>Bacilli</taxon>
        <taxon>Lactobacillales</taxon>
        <taxon>Lactobacillaceae</taxon>
        <taxon>Liquorilactobacillus</taxon>
    </lineage>
</organism>
<dbReference type="RefSeq" id="WP_034988925.1">
    <property type="nucleotide sequence ID" value="NZ_AYZF01000002.1"/>
</dbReference>
<evidence type="ECO:0000256" key="8">
    <source>
        <dbReference type="SAM" id="Phobius"/>
    </source>
</evidence>
<accession>A0A023CXU9</accession>
<dbReference type="InterPro" id="IPR002524">
    <property type="entry name" value="Cation_efflux"/>
</dbReference>
<feature type="transmembrane region" description="Helical" evidence="8">
    <location>
        <begin position="154"/>
        <end position="172"/>
    </location>
</feature>
<feature type="transmembrane region" description="Helical" evidence="8">
    <location>
        <begin position="79"/>
        <end position="98"/>
    </location>
</feature>
<dbReference type="PANTHER" id="PTHR11562">
    <property type="entry name" value="CATION EFFLUX PROTEIN/ ZINC TRANSPORTER"/>
    <property type="match status" value="1"/>
</dbReference>
<protein>
    <submittedName>
        <fullName evidence="11">Co Zn Cd efflux system component</fullName>
    </submittedName>
</protein>
<name>A0A023CXU9_9LACO</name>
<dbReference type="Pfam" id="PF01545">
    <property type="entry name" value="Cation_efflux"/>
    <property type="match status" value="1"/>
</dbReference>
<gene>
    <name evidence="11" type="ORF">FD15_GL000950</name>
</gene>
<dbReference type="InterPro" id="IPR027469">
    <property type="entry name" value="Cation_efflux_TMD_sf"/>
</dbReference>
<comment type="subcellular location">
    <subcellularLocation>
        <location evidence="1">Membrane</location>
        <topology evidence="1">Multi-pass membrane protein</topology>
    </subcellularLocation>
</comment>
<feature type="transmembrane region" description="Helical" evidence="8">
    <location>
        <begin position="12"/>
        <end position="36"/>
    </location>
</feature>
<dbReference type="SUPFAM" id="SSF161111">
    <property type="entry name" value="Cation efflux protein transmembrane domain-like"/>
    <property type="match status" value="1"/>
</dbReference>
<dbReference type="OrthoDB" id="9809646at2"/>
<dbReference type="InterPro" id="IPR058533">
    <property type="entry name" value="Cation_efflux_TM"/>
</dbReference>
<feature type="domain" description="Cation efflux protein transmembrane" evidence="9">
    <location>
        <begin position="13"/>
        <end position="203"/>
    </location>
</feature>
<keyword evidence="5 8" id="KW-1133">Transmembrane helix</keyword>
<dbReference type="eggNOG" id="COG1230">
    <property type="taxonomic scope" value="Bacteria"/>
</dbReference>
<dbReference type="GO" id="GO:0005385">
    <property type="term" value="F:zinc ion transmembrane transporter activity"/>
    <property type="evidence" value="ECO:0007669"/>
    <property type="project" value="TreeGrafter"/>
</dbReference>
<keyword evidence="12" id="KW-1185">Reference proteome</keyword>
<feature type="domain" description="Cation efflux protein cytoplasmic" evidence="10">
    <location>
        <begin position="208"/>
        <end position="281"/>
    </location>
</feature>
<evidence type="ECO:0000259" key="10">
    <source>
        <dbReference type="Pfam" id="PF16916"/>
    </source>
</evidence>
<dbReference type="InterPro" id="IPR050681">
    <property type="entry name" value="CDF/SLC30A"/>
</dbReference>
<evidence type="ECO:0000313" key="11">
    <source>
        <dbReference type="EMBL" id="KRN07657.1"/>
    </source>
</evidence>
<dbReference type="SUPFAM" id="SSF160240">
    <property type="entry name" value="Cation efflux protein cytoplasmic domain-like"/>
    <property type="match status" value="1"/>
</dbReference>
<comment type="caution">
    <text evidence="11">The sequence shown here is derived from an EMBL/GenBank/DDBJ whole genome shotgun (WGS) entry which is preliminary data.</text>
</comment>
<dbReference type="EMBL" id="AYZF01000002">
    <property type="protein sequence ID" value="KRN07657.1"/>
    <property type="molecule type" value="Genomic_DNA"/>
</dbReference>
<evidence type="ECO:0000256" key="3">
    <source>
        <dbReference type="ARBA" id="ARBA00022448"/>
    </source>
</evidence>
<dbReference type="GO" id="GO:0005886">
    <property type="term" value="C:plasma membrane"/>
    <property type="evidence" value="ECO:0007669"/>
    <property type="project" value="TreeGrafter"/>
</dbReference>
<feature type="transmembrane region" description="Helical" evidence="8">
    <location>
        <begin position="178"/>
        <end position="195"/>
    </location>
</feature>
<dbReference type="Gene3D" id="1.20.1510.10">
    <property type="entry name" value="Cation efflux protein transmembrane domain"/>
    <property type="match status" value="1"/>
</dbReference>
<keyword evidence="3" id="KW-0813">Transport</keyword>
<dbReference type="Pfam" id="PF16916">
    <property type="entry name" value="ZT_dimer"/>
    <property type="match status" value="1"/>
</dbReference>
<keyword evidence="4 8" id="KW-0812">Transmembrane</keyword>
<evidence type="ECO:0000256" key="5">
    <source>
        <dbReference type="ARBA" id="ARBA00022989"/>
    </source>
</evidence>
<evidence type="ECO:0000256" key="6">
    <source>
        <dbReference type="ARBA" id="ARBA00023065"/>
    </source>
</evidence>
<comment type="similarity">
    <text evidence="2">Belongs to the cation diffusion facilitator (CDF) transporter (TC 2.A.4) family. SLC30A subfamily.</text>
</comment>
<keyword evidence="6" id="KW-0406">Ion transport</keyword>
<keyword evidence="7 8" id="KW-0472">Membrane</keyword>
<feature type="transmembrane region" description="Helical" evidence="8">
    <location>
        <begin position="110"/>
        <end position="133"/>
    </location>
</feature>
<reference evidence="11 12" key="1">
    <citation type="journal article" date="2015" name="Genome Announc.">
        <title>Expanding the biotechnology potential of lactobacilli through comparative genomics of 213 strains and associated genera.</title>
        <authorList>
            <person name="Sun Z."/>
            <person name="Harris H.M."/>
            <person name="McCann A."/>
            <person name="Guo C."/>
            <person name="Argimon S."/>
            <person name="Zhang W."/>
            <person name="Yang X."/>
            <person name="Jeffery I.B."/>
            <person name="Cooney J.C."/>
            <person name="Kagawa T.F."/>
            <person name="Liu W."/>
            <person name="Song Y."/>
            <person name="Salvetti E."/>
            <person name="Wrobel A."/>
            <person name="Rasinkangas P."/>
            <person name="Parkhill J."/>
            <person name="Rea M.C."/>
            <person name="O'Sullivan O."/>
            <person name="Ritari J."/>
            <person name="Douillard F.P."/>
            <person name="Paul Ross R."/>
            <person name="Yang R."/>
            <person name="Briner A.E."/>
            <person name="Felis G.E."/>
            <person name="de Vos W.M."/>
            <person name="Barrangou R."/>
            <person name="Klaenhammer T.R."/>
            <person name="Caufield P.W."/>
            <person name="Cui Y."/>
            <person name="Zhang H."/>
            <person name="O'Toole P.W."/>
        </authorList>
    </citation>
    <scope>NUCLEOTIDE SEQUENCE [LARGE SCALE GENOMIC DNA]</scope>
    <source>
        <strain evidence="11 12">DSM 21376</strain>
    </source>
</reference>
<dbReference type="InterPro" id="IPR036837">
    <property type="entry name" value="Cation_efflux_CTD_sf"/>
</dbReference>
<dbReference type="STRING" id="1423806.FD15_GL000950"/>
<dbReference type="AlphaFoldDB" id="A0A023CXU9"/>